<dbReference type="InterPro" id="IPR011989">
    <property type="entry name" value="ARM-like"/>
</dbReference>
<accession>A0A0B2PLY6</accession>
<evidence type="ECO:0000256" key="1">
    <source>
        <dbReference type="PIRNR" id="PIRNR028043"/>
    </source>
</evidence>
<dbReference type="GO" id="GO:0019888">
    <property type="term" value="F:protein phosphatase regulator activity"/>
    <property type="evidence" value="ECO:0007669"/>
    <property type="project" value="UniProtKB-UniRule"/>
</dbReference>
<gene>
    <name evidence="2" type="ORF">glysoja_030842</name>
</gene>
<dbReference type="SUPFAM" id="SSF48371">
    <property type="entry name" value="ARM repeat"/>
    <property type="match status" value="1"/>
</dbReference>
<dbReference type="Pfam" id="PF01603">
    <property type="entry name" value="B56"/>
    <property type="match status" value="1"/>
</dbReference>
<dbReference type="EMBL" id="KN664431">
    <property type="protein sequence ID" value="KHN10406.1"/>
    <property type="molecule type" value="Genomic_DNA"/>
</dbReference>
<dbReference type="Proteomes" id="UP000053555">
    <property type="component" value="Unassembled WGS sequence"/>
</dbReference>
<comment type="function">
    <text evidence="1">The B regulatory subunit might modulate substrate selectivity and catalytic activity, and also might direct the localization of the catalytic enzyme to a particular subcellular compartment.</text>
</comment>
<dbReference type="AlphaFoldDB" id="A0A0B2PLY6"/>
<proteinExistence type="inferred from homology"/>
<dbReference type="InterPro" id="IPR002554">
    <property type="entry name" value="PP2A_B56"/>
</dbReference>
<name>A0A0B2PLY6_GLYSO</name>
<comment type="similarity">
    <text evidence="1">Belongs to the phosphatase 2A regulatory subunit.</text>
</comment>
<dbReference type="PANTHER" id="PTHR10257:SF31">
    <property type="entry name" value="SERINE_THREONINE PROTEIN PHOSPHATASE 2A 57 KDA REGULATORY SUBUNIT B' KAPPA ISOFORM"/>
    <property type="match status" value="1"/>
</dbReference>
<dbReference type="PANTHER" id="PTHR10257">
    <property type="entry name" value="SERINE/THREONINE PROTEIN PHOSPHATASE 2A PP2A REGULATORY SUBUNIT B"/>
    <property type="match status" value="1"/>
</dbReference>
<dbReference type="InterPro" id="IPR016024">
    <property type="entry name" value="ARM-type_fold"/>
</dbReference>
<protein>
    <recommendedName>
        <fullName evidence="1">Serine/threonine protein phosphatase 2A regulatory subunit</fullName>
    </recommendedName>
</protein>
<dbReference type="GO" id="GO:0007165">
    <property type="term" value="P:signal transduction"/>
    <property type="evidence" value="ECO:0007669"/>
    <property type="project" value="InterPro"/>
</dbReference>
<sequence length="390" mass="44309">MSDPDKNTTEQDLKRKTLLELVDYVSSGSVKFTEPAIAALCKMCATNLFRAFPPKFRTSTTGGETEDEEPIFDPAWSHLQVVYDLLLQFINYNSLDVKLAKAHIDHAFILRLLDLFDSEDPRERDCLKTILHRVYGKFMIHRPFIRKSVSNIIYRFVFETERHNGIAELLEIFGSVISGFALPLKEEHKIFLLRALVPLHKPKSVGIYHQQLTYCVVQFIDKDQRLASSVIKGLLKYWPVTNRQKELMFISELEEILEMTSMAEFQKIMVPLFRRMAFCLNSSHYQVILPLVLSAIVHDGQSHLNQAVLNLTQNIRKMLSQMDEELVAACQRRIEEEDSSASSAAERRRVTWERLEAAAANCVPVQSTTSVGGAGDVLVPVKSATCSVAC</sequence>
<reference evidence="2" key="1">
    <citation type="submission" date="2014-07" db="EMBL/GenBank/DDBJ databases">
        <title>Identification of a novel salt tolerance gene in wild soybean by whole-genome sequencing.</title>
        <authorList>
            <person name="Lam H.-M."/>
            <person name="Qi X."/>
            <person name="Li M.-W."/>
            <person name="Liu X."/>
            <person name="Xie M."/>
            <person name="Ni M."/>
            <person name="Xu X."/>
        </authorList>
    </citation>
    <scope>NUCLEOTIDE SEQUENCE [LARGE SCALE GENOMIC DNA]</scope>
    <source>
        <tissue evidence="2">Root</tissue>
    </source>
</reference>
<evidence type="ECO:0000313" key="2">
    <source>
        <dbReference type="EMBL" id="KHN10406.1"/>
    </source>
</evidence>
<dbReference type="PIRSF" id="PIRSF028043">
    <property type="entry name" value="PP2A_B56"/>
    <property type="match status" value="1"/>
</dbReference>
<organism evidence="2">
    <name type="scientific">Glycine soja</name>
    <name type="common">Wild soybean</name>
    <dbReference type="NCBI Taxonomy" id="3848"/>
    <lineage>
        <taxon>Eukaryota</taxon>
        <taxon>Viridiplantae</taxon>
        <taxon>Streptophyta</taxon>
        <taxon>Embryophyta</taxon>
        <taxon>Tracheophyta</taxon>
        <taxon>Spermatophyta</taxon>
        <taxon>Magnoliopsida</taxon>
        <taxon>eudicotyledons</taxon>
        <taxon>Gunneridae</taxon>
        <taxon>Pentapetalae</taxon>
        <taxon>rosids</taxon>
        <taxon>fabids</taxon>
        <taxon>Fabales</taxon>
        <taxon>Fabaceae</taxon>
        <taxon>Papilionoideae</taxon>
        <taxon>50 kb inversion clade</taxon>
        <taxon>NPAAA clade</taxon>
        <taxon>indigoferoid/millettioid clade</taxon>
        <taxon>Phaseoleae</taxon>
        <taxon>Glycine</taxon>
        <taxon>Glycine subgen. Soja</taxon>
    </lineage>
</organism>
<dbReference type="GO" id="GO:0000159">
    <property type="term" value="C:protein phosphatase type 2A complex"/>
    <property type="evidence" value="ECO:0007669"/>
    <property type="project" value="UniProtKB-UniRule"/>
</dbReference>
<dbReference type="Gene3D" id="1.25.10.10">
    <property type="entry name" value="Leucine-rich Repeat Variant"/>
    <property type="match status" value="1"/>
</dbReference>